<evidence type="ECO:0000313" key="4">
    <source>
        <dbReference type="Proteomes" id="UP000799779"/>
    </source>
</evidence>
<sequence>MADADFLEELAALGKEASKDAEIRRIRAAFRIDAYAVLNLQPGVPDSDIKRAYRSKSLLVHPDHTKNELAPDAFDRLVKAQTALLDEKARKKLDQQYDDARYLTLKQMKLTKDDTEETASEEFLELWAKNVKYVIMEDEKDYQKRLQTQMREEGRQQKKMDEENAERKRKRDADKAWEDSRDERISNWNTYKNNKSGEASKKKKKVKVIG</sequence>
<dbReference type="AlphaFoldDB" id="A0A6A5WCL0"/>
<dbReference type="Gene3D" id="1.10.287.110">
    <property type="entry name" value="DnaJ domain"/>
    <property type="match status" value="1"/>
</dbReference>
<gene>
    <name evidence="3" type="ORF">P154DRAFT_622930</name>
</gene>
<proteinExistence type="predicted"/>
<dbReference type="EMBL" id="ML977620">
    <property type="protein sequence ID" value="KAF1996875.1"/>
    <property type="molecule type" value="Genomic_DNA"/>
</dbReference>
<accession>A0A6A5WCL0</accession>
<dbReference type="SMART" id="SM00271">
    <property type="entry name" value="DnaJ"/>
    <property type="match status" value="1"/>
</dbReference>
<dbReference type="PROSITE" id="PS50076">
    <property type="entry name" value="DNAJ_2"/>
    <property type="match status" value="1"/>
</dbReference>
<feature type="compositionally biased region" description="Polar residues" evidence="1">
    <location>
        <begin position="186"/>
        <end position="197"/>
    </location>
</feature>
<feature type="compositionally biased region" description="Basic and acidic residues" evidence="1">
    <location>
        <begin position="149"/>
        <end position="185"/>
    </location>
</feature>
<dbReference type="OrthoDB" id="342454at2759"/>
<dbReference type="InterPro" id="IPR001623">
    <property type="entry name" value="DnaJ_domain"/>
</dbReference>
<reference evidence="3" key="1">
    <citation type="journal article" date="2020" name="Stud. Mycol.">
        <title>101 Dothideomycetes genomes: a test case for predicting lifestyles and emergence of pathogens.</title>
        <authorList>
            <person name="Haridas S."/>
            <person name="Albert R."/>
            <person name="Binder M."/>
            <person name="Bloem J."/>
            <person name="Labutti K."/>
            <person name="Salamov A."/>
            <person name="Andreopoulos B."/>
            <person name="Baker S."/>
            <person name="Barry K."/>
            <person name="Bills G."/>
            <person name="Bluhm B."/>
            <person name="Cannon C."/>
            <person name="Castanera R."/>
            <person name="Culley D."/>
            <person name="Daum C."/>
            <person name="Ezra D."/>
            <person name="Gonzalez J."/>
            <person name="Henrissat B."/>
            <person name="Kuo A."/>
            <person name="Liang C."/>
            <person name="Lipzen A."/>
            <person name="Lutzoni F."/>
            <person name="Magnuson J."/>
            <person name="Mondo S."/>
            <person name="Nolan M."/>
            <person name="Ohm R."/>
            <person name="Pangilinan J."/>
            <person name="Park H.-J."/>
            <person name="Ramirez L."/>
            <person name="Alfaro M."/>
            <person name="Sun H."/>
            <person name="Tritt A."/>
            <person name="Yoshinaga Y."/>
            <person name="Zwiers L.-H."/>
            <person name="Turgeon B."/>
            <person name="Goodwin S."/>
            <person name="Spatafora J."/>
            <person name="Crous P."/>
            <person name="Grigoriev I."/>
        </authorList>
    </citation>
    <scope>NUCLEOTIDE SEQUENCE</scope>
    <source>
        <strain evidence="3">CBS 123094</strain>
    </source>
</reference>
<evidence type="ECO:0000313" key="3">
    <source>
        <dbReference type="EMBL" id="KAF1996875.1"/>
    </source>
</evidence>
<dbReference type="SUPFAM" id="SSF46565">
    <property type="entry name" value="Chaperone J-domain"/>
    <property type="match status" value="1"/>
</dbReference>
<evidence type="ECO:0000256" key="1">
    <source>
        <dbReference type="SAM" id="MobiDB-lite"/>
    </source>
</evidence>
<dbReference type="Pfam" id="PF00226">
    <property type="entry name" value="DnaJ"/>
    <property type="match status" value="1"/>
</dbReference>
<dbReference type="PANTHER" id="PTHR46620">
    <property type="entry name" value="J DOMAIN-CONTAINING PROTEIN SPF31"/>
    <property type="match status" value="1"/>
</dbReference>
<dbReference type="PRINTS" id="PR00625">
    <property type="entry name" value="JDOMAIN"/>
</dbReference>
<feature type="region of interest" description="Disordered" evidence="1">
    <location>
        <begin position="149"/>
        <end position="210"/>
    </location>
</feature>
<dbReference type="CDD" id="cd06257">
    <property type="entry name" value="DnaJ"/>
    <property type="match status" value="1"/>
</dbReference>
<keyword evidence="4" id="KW-1185">Reference proteome</keyword>
<name>A0A6A5WCL0_9PLEO</name>
<feature type="compositionally biased region" description="Basic residues" evidence="1">
    <location>
        <begin position="201"/>
        <end position="210"/>
    </location>
</feature>
<dbReference type="Proteomes" id="UP000799779">
    <property type="component" value="Unassembled WGS sequence"/>
</dbReference>
<protein>
    <submittedName>
        <fullName evidence="3">DnaJ domain-containing protein</fullName>
    </submittedName>
</protein>
<evidence type="ECO:0000259" key="2">
    <source>
        <dbReference type="PROSITE" id="PS50076"/>
    </source>
</evidence>
<feature type="domain" description="J" evidence="2">
    <location>
        <begin position="33"/>
        <end position="97"/>
    </location>
</feature>
<dbReference type="PANTHER" id="PTHR46620:SF1">
    <property type="entry name" value="J DOMAIN-CONTAINING PROTEIN SPF31"/>
    <property type="match status" value="1"/>
</dbReference>
<organism evidence="3 4">
    <name type="scientific">Amniculicola lignicola CBS 123094</name>
    <dbReference type="NCBI Taxonomy" id="1392246"/>
    <lineage>
        <taxon>Eukaryota</taxon>
        <taxon>Fungi</taxon>
        <taxon>Dikarya</taxon>
        <taxon>Ascomycota</taxon>
        <taxon>Pezizomycotina</taxon>
        <taxon>Dothideomycetes</taxon>
        <taxon>Pleosporomycetidae</taxon>
        <taxon>Pleosporales</taxon>
        <taxon>Amniculicolaceae</taxon>
        <taxon>Amniculicola</taxon>
    </lineage>
</organism>
<dbReference type="InterPro" id="IPR036869">
    <property type="entry name" value="J_dom_sf"/>
</dbReference>